<dbReference type="InterPro" id="IPR003891">
    <property type="entry name" value="Initiation_fac_eIF4g_MI"/>
</dbReference>
<feature type="compositionally biased region" description="Low complexity" evidence="14">
    <location>
        <begin position="507"/>
        <end position="542"/>
    </location>
</feature>
<evidence type="ECO:0000259" key="16">
    <source>
        <dbReference type="PROSITE" id="PS51366"/>
    </source>
</evidence>
<dbReference type="Pfam" id="PF02847">
    <property type="entry name" value="MA3"/>
    <property type="match status" value="1"/>
</dbReference>
<keyword evidence="9" id="KW-0648">Protein biosynthesis</keyword>
<evidence type="ECO:0000256" key="10">
    <source>
        <dbReference type="ARBA" id="ARBA00022990"/>
    </source>
</evidence>
<name>A0A5B8MY05_9CHLO</name>
<feature type="compositionally biased region" description="Basic and acidic residues" evidence="14">
    <location>
        <begin position="826"/>
        <end position="873"/>
    </location>
</feature>
<proteinExistence type="inferred from homology"/>
<feature type="region of interest" description="Disordered" evidence="14">
    <location>
        <begin position="1015"/>
        <end position="1053"/>
    </location>
</feature>
<dbReference type="GO" id="GO:0003729">
    <property type="term" value="F:mRNA binding"/>
    <property type="evidence" value="ECO:0007669"/>
    <property type="project" value="TreeGrafter"/>
</dbReference>
<keyword evidence="3" id="KW-0678">Repressor</keyword>
<feature type="compositionally biased region" description="Basic and acidic residues" evidence="14">
    <location>
        <begin position="570"/>
        <end position="580"/>
    </location>
</feature>
<sequence length="1529" mass="165080">MARGRGGEREGGASRGGGGRGGNKWGHGHSSQDGVGGGIGGGERGRGRGRANRGGRGWGPNPNASHAHGHGQQQSAGVGGDGGLPAAGSGSGAQGNQKPSMLQALTSGPPGLKPAAHSGSQQANGNLPNQAGGRKGQDGKSSGGKGGVPLQFGTITPNFLGMAGQQQQQQQQQPPAHARDAKAAGGKDGAQGAAGKDGSSGQPKGPANPAQAQKQMGVSPNPGQGQQQVPSIVKPPHHHGGYPPSMNAAFMAAAQASARQVEAGGVQGGFPAGVNLPPQFRSPQGMHAYHLQHVAAQQAAQQVPGQQQMQMSPMNMNQMQQMMSQMQLDQRSLPPQVQLQAAAQAAQAAQMPRQAGMGQIPGGMPRMPPQMAQSMGPMGPGGAQAQGGGSAALAAILADRARRKTKAIAIIDPETKSEVQIVSPDKAKKKEGAAQGATESKPDAPKEGAESKETVVPIEKAEKKAIEIKDVAGSQPKTEEAPQARKPIAIEDPKKPGVAPKAAEASQPVAAEKPAPKAAKPEAAPAPQEKPEAAPVAPAEEPSIPEEGADGPPYKYSKEFLLSFRSKFTKEPEGLEKSEATIHGSSGGPSFGHGFKHHGGPPGSPMHGHHRRQGSEGGDEWSRKRGGKHHGGGMSGLQGLMPGSRGKRGGAPGMRHGGRHGGGHHGNFNRGGNWDMYNGPKVELHKTDNKFVVGQLQSEDPEEEKKQKEIKSVLNKLTPQNFDKLVLKLIDMKFDQEKSLVGFIDQIFDKSLTEPTFCELYAQLCQSLRDQLPEFESDGKKVTFRRVLLNKCQEEFEMGDLSIKETRERIEAAESMKFDPNAVETESSKPAEEKKEESPSKDGEKLEEGEIPKTPEAEKPTDPMKTAKTEKEFDLAKQRKIREIRDDELKARRRMLGNVIFIGQLYKHQMLTEKIMHKCIVEQLKNIENPEPESVECLCKLLTTIGGQIDQPKSKKMIDEYFRRLEQLSKNPVLDSRIRFMVQDVIDLRYNSWRLRRKVEGPKLLSEVHKDAMAAMAPKGGRGGGRRGDRGQDYGRGGNYGRGSPKDHNLLHDDGFLEYSKRPQSGLSGRPNAMPTRLAPANFLKTPNFKNKGDGRPSSSPSRVGGKGMLGKGMRDHGDQKFGGRGGETVQVSKPVVAEKPSPSKSAMSEEETSKKAKGIIEEFHNLNDYKEVGECIKEIKEKNANLGLVLKFWLSDLLEGKKRSVEHFRKLMLELGTSGLFKKEDFHFGLLQTICTLEDLEIDVPKAPGIVAEVFGDLIANKFASMEILGKPLLKAFEDFTGDKVEDLFGETEVYQDFALLLHKSLIERESKAWQLKAVEAEFAKAGVTLKPFEAEKIEKHQCQNIFAHITYKRHVTQALANGADPAYLANWFDLHFDKKGVKANSKLASSTLADVLLRALGDSSDASPSKLSDSIDLDKELSMIVDSNHGIHKLFNKLVDKGNVNAEFECVLALQLVNHKLGAPKGLMTRLLQDFYDADVLSEESFTKWRDDNKDETPGKVKAISDSTAWLNWLAEQSDPEDSDEKE</sequence>
<feature type="region of interest" description="Disordered" evidence="14">
    <location>
        <begin position="813"/>
        <end position="873"/>
    </location>
</feature>
<dbReference type="Pfam" id="PF02020">
    <property type="entry name" value="W2"/>
    <property type="match status" value="1"/>
</dbReference>
<protein>
    <recommendedName>
        <fullName evidence="12">Eukaryotic translation initiation factor 4 gamma 2</fullName>
    </recommendedName>
</protein>
<keyword evidence="18" id="KW-1185">Reference proteome</keyword>
<comment type="subunit">
    <text evidence="13">Interacts with the serine/threonine protein kinases MKNK1 and MKNK2. Binds EIF4A and EIF3. Interacts with MIF4GD. Interacts with DAZAP2.</text>
</comment>
<dbReference type="PROSITE" id="PS51366">
    <property type="entry name" value="MI"/>
    <property type="match status" value="1"/>
</dbReference>
<feature type="compositionally biased region" description="Low complexity" evidence="14">
    <location>
        <begin position="190"/>
        <end position="202"/>
    </location>
</feature>
<dbReference type="PANTHER" id="PTHR23253:SF9">
    <property type="entry name" value="EUKARYOTIC TRANSLATION INITIATION FACTOR 4 GAMMA 2"/>
    <property type="match status" value="1"/>
</dbReference>
<feature type="compositionally biased region" description="Gly residues" evidence="14">
    <location>
        <begin position="77"/>
        <end position="93"/>
    </location>
</feature>
<accession>A0A5B8MY05</accession>
<keyword evidence="5 17" id="KW-0396">Initiation factor</keyword>
<feature type="compositionally biased region" description="Gly residues" evidence="14">
    <location>
        <begin position="13"/>
        <end position="25"/>
    </location>
</feature>
<evidence type="ECO:0000256" key="5">
    <source>
        <dbReference type="ARBA" id="ARBA00022540"/>
    </source>
</evidence>
<dbReference type="SMART" id="SM00544">
    <property type="entry name" value="MA3"/>
    <property type="match status" value="1"/>
</dbReference>
<feature type="domain" description="MI" evidence="16">
    <location>
        <begin position="1152"/>
        <end position="1275"/>
    </location>
</feature>
<keyword evidence="4" id="KW-1017">Isopeptide bond</keyword>
<feature type="compositionally biased region" description="Polar residues" evidence="14">
    <location>
        <begin position="118"/>
        <end position="129"/>
    </location>
</feature>
<feature type="region of interest" description="Disordered" evidence="14">
    <location>
        <begin position="1083"/>
        <end position="1112"/>
    </location>
</feature>
<feature type="compositionally biased region" description="Polar residues" evidence="14">
    <location>
        <begin position="96"/>
        <end position="106"/>
    </location>
</feature>
<evidence type="ECO:0000256" key="12">
    <source>
        <dbReference type="ARBA" id="ARBA00040449"/>
    </source>
</evidence>
<feature type="compositionally biased region" description="Basic and acidic residues" evidence="14">
    <location>
        <begin position="1044"/>
        <end position="1053"/>
    </location>
</feature>
<comment type="similarity">
    <text evidence="1">Belongs to the eukaryotic initiation factor 4G family.</text>
</comment>
<evidence type="ECO:0000256" key="6">
    <source>
        <dbReference type="ARBA" id="ARBA00022553"/>
    </source>
</evidence>
<evidence type="ECO:0000313" key="17">
    <source>
        <dbReference type="EMBL" id="QDZ25241.1"/>
    </source>
</evidence>
<evidence type="ECO:0000256" key="13">
    <source>
        <dbReference type="ARBA" id="ARBA00046720"/>
    </source>
</evidence>
<evidence type="ECO:0000256" key="14">
    <source>
        <dbReference type="SAM" id="MobiDB-lite"/>
    </source>
</evidence>
<keyword evidence="7" id="KW-0832">Ubl conjugation</keyword>
<organism evidence="17 18">
    <name type="scientific">Chloropicon primus</name>
    <dbReference type="NCBI Taxonomy" id="1764295"/>
    <lineage>
        <taxon>Eukaryota</taxon>
        <taxon>Viridiplantae</taxon>
        <taxon>Chlorophyta</taxon>
        <taxon>Chloropicophyceae</taxon>
        <taxon>Chloropicales</taxon>
        <taxon>Chloropicaceae</taxon>
        <taxon>Chloropicon</taxon>
    </lineage>
</organism>
<feature type="compositionally biased region" description="Basic and acidic residues" evidence="14">
    <location>
        <begin position="1"/>
        <end position="12"/>
    </location>
</feature>
<feature type="compositionally biased region" description="Polar residues" evidence="14">
    <location>
        <begin position="210"/>
        <end position="230"/>
    </location>
</feature>
<dbReference type="InterPro" id="IPR003890">
    <property type="entry name" value="MIF4G-like_typ-3"/>
</dbReference>
<dbReference type="PANTHER" id="PTHR23253">
    <property type="entry name" value="EUKARYOTIC TRANSLATION INITIATION FACTOR 4 GAMMA"/>
    <property type="match status" value="1"/>
</dbReference>
<feature type="region of interest" description="Disordered" evidence="14">
    <location>
        <begin position="1059"/>
        <end position="1078"/>
    </location>
</feature>
<evidence type="ECO:0000256" key="2">
    <source>
        <dbReference type="ARBA" id="ARBA00022481"/>
    </source>
</evidence>
<dbReference type="STRING" id="1764295.A0A5B8MY05"/>
<dbReference type="PROSITE" id="PS51363">
    <property type="entry name" value="W2"/>
    <property type="match status" value="1"/>
</dbReference>
<dbReference type="GO" id="GO:0016281">
    <property type="term" value="C:eukaryotic translation initiation factor 4F complex"/>
    <property type="evidence" value="ECO:0007669"/>
    <property type="project" value="TreeGrafter"/>
</dbReference>
<dbReference type="Gene3D" id="1.25.40.180">
    <property type="match status" value="3"/>
</dbReference>
<dbReference type="SMART" id="SM00515">
    <property type="entry name" value="eIF5C"/>
    <property type="match status" value="1"/>
</dbReference>
<comment type="function">
    <text evidence="11">Appears to play a role in the switch from cap-dependent to IRES-mediated translation during mitosis, apoptosis and viral infection. Cleaved by some caspases and viral proteases.</text>
</comment>
<feature type="domain" description="W2" evidence="15">
    <location>
        <begin position="1342"/>
        <end position="1526"/>
    </location>
</feature>
<dbReference type="SMART" id="SM00543">
    <property type="entry name" value="MIF4G"/>
    <property type="match status" value="1"/>
</dbReference>
<gene>
    <name evidence="17" type="ORF">A3770_16p77590</name>
</gene>
<feature type="region of interest" description="Disordered" evidence="14">
    <location>
        <begin position="570"/>
        <end position="670"/>
    </location>
</feature>
<feature type="compositionally biased region" description="Basic and acidic residues" evidence="14">
    <location>
        <begin position="440"/>
        <end position="470"/>
    </location>
</feature>
<dbReference type="OrthoDB" id="514777at2759"/>
<evidence type="ECO:0000259" key="15">
    <source>
        <dbReference type="PROSITE" id="PS51363"/>
    </source>
</evidence>
<feature type="compositionally biased region" description="Basic and acidic residues" evidence="14">
    <location>
        <begin position="477"/>
        <end position="495"/>
    </location>
</feature>
<dbReference type="EMBL" id="CP031049">
    <property type="protein sequence ID" value="QDZ25241.1"/>
    <property type="molecule type" value="Genomic_DNA"/>
</dbReference>
<evidence type="ECO:0000256" key="9">
    <source>
        <dbReference type="ARBA" id="ARBA00022917"/>
    </source>
</evidence>
<dbReference type="Pfam" id="PF02854">
    <property type="entry name" value="MIF4G"/>
    <property type="match status" value="1"/>
</dbReference>
<evidence type="ECO:0000256" key="11">
    <source>
        <dbReference type="ARBA" id="ARBA00037759"/>
    </source>
</evidence>
<dbReference type="SUPFAM" id="SSF48371">
    <property type="entry name" value="ARM repeat"/>
    <property type="match status" value="3"/>
</dbReference>
<keyword evidence="2" id="KW-0488">Methylation</keyword>
<keyword evidence="10" id="KW-0007">Acetylation</keyword>
<keyword evidence="8" id="KW-0810">Translation regulation</keyword>
<dbReference type="GO" id="GO:0003743">
    <property type="term" value="F:translation initiation factor activity"/>
    <property type="evidence" value="ECO:0007669"/>
    <property type="project" value="UniProtKB-KW"/>
</dbReference>
<reference evidence="17 18" key="1">
    <citation type="submission" date="2018-07" db="EMBL/GenBank/DDBJ databases">
        <title>The complete nuclear genome of the prasinophyte Chloropicon primus (CCMP1205).</title>
        <authorList>
            <person name="Pombert J.-F."/>
            <person name="Otis C."/>
            <person name="Turmel M."/>
            <person name="Lemieux C."/>
        </authorList>
    </citation>
    <scope>NUCLEOTIDE SEQUENCE [LARGE SCALE GENOMIC DNA]</scope>
    <source>
        <strain evidence="17 18">CCMP1205</strain>
    </source>
</reference>
<feature type="region of interest" description="Disordered" evidence="14">
    <location>
        <begin position="1"/>
        <end position="244"/>
    </location>
</feature>
<dbReference type="InterPro" id="IPR003307">
    <property type="entry name" value="W2_domain"/>
</dbReference>
<evidence type="ECO:0000256" key="7">
    <source>
        <dbReference type="ARBA" id="ARBA00022843"/>
    </source>
</evidence>
<dbReference type="Proteomes" id="UP000316726">
    <property type="component" value="Chromosome 16"/>
</dbReference>
<feature type="region of interest" description="Disordered" evidence="14">
    <location>
        <begin position="419"/>
        <end position="555"/>
    </location>
</feature>
<evidence type="ECO:0000313" key="18">
    <source>
        <dbReference type="Proteomes" id="UP000316726"/>
    </source>
</evidence>
<keyword evidence="6" id="KW-0597">Phosphoprotein</keyword>
<evidence type="ECO:0000256" key="3">
    <source>
        <dbReference type="ARBA" id="ARBA00022491"/>
    </source>
</evidence>
<evidence type="ECO:0000256" key="8">
    <source>
        <dbReference type="ARBA" id="ARBA00022845"/>
    </source>
</evidence>
<dbReference type="GO" id="GO:0006417">
    <property type="term" value="P:regulation of translation"/>
    <property type="evidence" value="ECO:0007669"/>
    <property type="project" value="UniProtKB-KW"/>
</dbReference>
<evidence type="ECO:0000256" key="4">
    <source>
        <dbReference type="ARBA" id="ARBA00022499"/>
    </source>
</evidence>
<evidence type="ECO:0000256" key="1">
    <source>
        <dbReference type="ARBA" id="ARBA00005775"/>
    </source>
</evidence>
<dbReference type="InterPro" id="IPR016024">
    <property type="entry name" value="ARM-type_fold"/>
</dbReference>